<reference evidence="4 5" key="1">
    <citation type="submission" date="2016-11" db="EMBL/GenBank/DDBJ databases">
        <authorList>
            <person name="Jaros S."/>
            <person name="Januszkiewicz K."/>
            <person name="Wedrychowicz H."/>
        </authorList>
    </citation>
    <scope>NUCLEOTIDE SEQUENCE [LARGE SCALE GENOMIC DNA]</scope>
    <source>
        <strain evidence="4 5">DSM 16917</strain>
    </source>
</reference>
<dbReference type="SUPFAM" id="SSF103642">
    <property type="entry name" value="Sec-C motif"/>
    <property type="match status" value="1"/>
</dbReference>
<name>A0A1M5ME00_9GAMM</name>
<dbReference type="InterPro" id="IPR023006">
    <property type="entry name" value="YchJ-like"/>
</dbReference>
<dbReference type="Proteomes" id="UP000184268">
    <property type="component" value="Unassembled WGS sequence"/>
</dbReference>
<dbReference type="InterPro" id="IPR004027">
    <property type="entry name" value="SEC_C_motif"/>
</dbReference>
<evidence type="ECO:0000313" key="4">
    <source>
        <dbReference type="EMBL" id="SHG75431.1"/>
    </source>
</evidence>
<dbReference type="HAMAP" id="MF_00612">
    <property type="entry name" value="UPF0225"/>
    <property type="match status" value="1"/>
</dbReference>
<dbReference type="STRING" id="299255.SAMN02745129_0611"/>
<evidence type="ECO:0000259" key="3">
    <source>
        <dbReference type="Pfam" id="PF17775"/>
    </source>
</evidence>
<feature type="domain" description="YchJ-like middle NTF2-like" evidence="3">
    <location>
        <begin position="28"/>
        <end position="125"/>
    </location>
</feature>
<protein>
    <recommendedName>
        <fullName evidence="2">UPF0225 protein SAMN02745129_0611</fullName>
    </recommendedName>
</protein>
<proteinExistence type="inferred from homology"/>
<dbReference type="RefSeq" id="WP_067664667.1">
    <property type="nucleotide sequence ID" value="NZ_FQXG01000001.1"/>
</dbReference>
<dbReference type="NCBIfam" id="NF002449">
    <property type="entry name" value="PRK01617.1"/>
    <property type="match status" value="1"/>
</dbReference>
<evidence type="ECO:0000256" key="1">
    <source>
        <dbReference type="ARBA" id="ARBA00010839"/>
    </source>
</evidence>
<dbReference type="PANTHER" id="PTHR33747:SF1">
    <property type="entry name" value="ADENYLATE CYCLASE-ASSOCIATED CAP C-TERMINAL DOMAIN-CONTAINING PROTEIN"/>
    <property type="match status" value="1"/>
</dbReference>
<dbReference type="InterPro" id="IPR048469">
    <property type="entry name" value="YchJ-like_M"/>
</dbReference>
<evidence type="ECO:0000313" key="5">
    <source>
        <dbReference type="Proteomes" id="UP000184268"/>
    </source>
</evidence>
<dbReference type="AlphaFoldDB" id="A0A1M5ME00"/>
<dbReference type="OrthoDB" id="21421at2"/>
<dbReference type="Gene3D" id="3.10.450.50">
    <property type="match status" value="1"/>
</dbReference>
<gene>
    <name evidence="4" type="ORF">SAMN02745129_0611</name>
</gene>
<organism evidence="4 5">
    <name type="scientific">Ferrimonas marina</name>
    <dbReference type="NCBI Taxonomy" id="299255"/>
    <lineage>
        <taxon>Bacteria</taxon>
        <taxon>Pseudomonadati</taxon>
        <taxon>Pseudomonadota</taxon>
        <taxon>Gammaproteobacteria</taxon>
        <taxon>Alteromonadales</taxon>
        <taxon>Ferrimonadaceae</taxon>
        <taxon>Ferrimonas</taxon>
    </lineage>
</organism>
<dbReference type="EMBL" id="FQXG01000001">
    <property type="protein sequence ID" value="SHG75431.1"/>
    <property type="molecule type" value="Genomic_DNA"/>
</dbReference>
<comment type="similarity">
    <text evidence="1 2">Belongs to the UPF0225 family.</text>
</comment>
<keyword evidence="5" id="KW-1185">Reference proteome</keyword>
<dbReference type="Pfam" id="PF17775">
    <property type="entry name" value="YchJ_M-like"/>
    <property type="match status" value="1"/>
</dbReference>
<dbReference type="PANTHER" id="PTHR33747">
    <property type="entry name" value="UPF0225 PROTEIN SCO1677"/>
    <property type="match status" value="1"/>
</dbReference>
<evidence type="ECO:0000256" key="2">
    <source>
        <dbReference type="HAMAP-Rule" id="MF_00612"/>
    </source>
</evidence>
<sequence>MMLCPCGSTRPYADCCQPLHLGQTQASSPEQLMRSRYCAFVQGQAQYLYDTHHPEFRAGLSVDELAEASQQTQWLGLTIVAAPAPQGSQGVVEFKARFHQGEDEGILHERSRFALQQGRWLYCDGEFDPKPVAAGRNAPCPCGSGKKFKRCCG</sequence>
<accession>A0A1M5ME00</accession>
<dbReference type="Pfam" id="PF02810">
    <property type="entry name" value="SEC-C"/>
    <property type="match status" value="2"/>
</dbReference>
<dbReference type="NCBIfam" id="NF002486">
    <property type="entry name" value="PRK01752.1"/>
    <property type="match status" value="1"/>
</dbReference>
<dbReference type="InterPro" id="IPR032710">
    <property type="entry name" value="NTF2-like_dom_sf"/>
</dbReference>
<dbReference type="SUPFAM" id="SSF54427">
    <property type="entry name" value="NTF2-like"/>
    <property type="match status" value="1"/>
</dbReference>